<dbReference type="RefSeq" id="WP_386189169.1">
    <property type="nucleotide sequence ID" value="NZ_JBHSBC010000008.1"/>
</dbReference>
<dbReference type="SUPFAM" id="SSF52540">
    <property type="entry name" value="P-loop containing nucleoside triphosphate hydrolases"/>
    <property type="match status" value="1"/>
</dbReference>
<dbReference type="Gene3D" id="3.30.720.160">
    <property type="entry name" value="Bifunctional DNA primase/polymerase, N-terminal"/>
    <property type="match status" value="1"/>
</dbReference>
<dbReference type="InterPro" id="IPR027417">
    <property type="entry name" value="P-loop_NTPase"/>
</dbReference>
<name>A0ABV8EV02_9ACTN</name>
<feature type="domain" description="DNA primase/polymerase bifunctional N-terminal" evidence="2">
    <location>
        <begin position="14"/>
        <end position="210"/>
    </location>
</feature>
<comment type="caution">
    <text evidence="3">The sequence shown here is derived from an EMBL/GenBank/DDBJ whole genome shotgun (WGS) entry which is preliminary data.</text>
</comment>
<reference evidence="4" key="1">
    <citation type="journal article" date="2019" name="Int. J. Syst. Evol. Microbiol.">
        <title>The Global Catalogue of Microorganisms (GCM) 10K type strain sequencing project: providing services to taxonomists for standard genome sequencing and annotation.</title>
        <authorList>
            <consortium name="The Broad Institute Genomics Platform"/>
            <consortium name="The Broad Institute Genome Sequencing Center for Infectious Disease"/>
            <person name="Wu L."/>
            <person name="Ma J."/>
        </authorList>
    </citation>
    <scope>NUCLEOTIDE SEQUENCE [LARGE SCALE GENOMIC DNA]</scope>
    <source>
        <strain evidence="4">TBRC 7912</strain>
    </source>
</reference>
<dbReference type="Pfam" id="PF09250">
    <property type="entry name" value="Prim-Pol"/>
    <property type="match status" value="1"/>
</dbReference>
<accession>A0ABV8EV02</accession>
<dbReference type="InterPro" id="IPR015330">
    <property type="entry name" value="DNA_primase/pol_bifunc_N"/>
</dbReference>
<dbReference type="EMBL" id="JBHSBC010000008">
    <property type="protein sequence ID" value="MFC3980192.1"/>
    <property type="molecule type" value="Genomic_DNA"/>
</dbReference>
<sequence>MTTPPPLLTTAQAAHTAGLCVIPTAVDGTKRPYPGGGSWEHYKTTRPTPEQLAEWFGQPGLYDGLGYVCGTISSGLELLELEGRAVQEGYLGRYARLLEDHGLAELWERITGGYLEMTPSGGLHILLRVDGAPRKNTRLARRPATPAELAAWRVEQQASVDAEQDLQVRAKRQARLDTVTRGEQVPQVLIETRGEGGFVVAAPSAGRTHSSGRPWVLARGGPATIAVVTEDERDALHAVAAMLDEMPVAAPTAPAASSAGVNRTADHGDVVRPGDDFNAKASWREILEPHGWRHTRNFGRSLGWTRPGKSRGISATTGTNDGDNLYVFSSSTEFDTETPYSKFSAYALLEHGGNHAAAASALRAQGYGGAMPERDETAELYALIAPTTPSASGPPPFAGGAEGALATVHHLPGAAPEQEEPITAEQAQALAFEREVEAELRRLRVREEAARRAKRARAGTVARPPIVALDEFLSVPDEPAQYRLDGLWPIGGRVVLAAQYKAGKTTMIGNILRSLADGVPFLGRFPVQPVTGRIVLLDDELDERMVRLWLRRQGIENTAAAAVVSLRGRLSSFDILDPETRSEWAADLRAFGASVVVLDCLAPILDALGLSEDKEAGRFLVAFDELLKEAGVSEAIVVHHMGHSGERSRGASRLRDWPDVEWRLVREKGDDGEMDPAAPRYFSAYGRDVEVPESLLAYDPSTKRLELASGNRRDAKTRGTSDAIIEVLTLSPGSSGRQIEDAIAGEEHPQKTIREALKALVSAGRVRKSPGARGAHLHWLTAGSSASQDHQSGSSASSVNSVSAGQSQCVSALIFDASISENDLPSKTSASQDQRTKTAGHNASASSASAVRHTLGGECVSASPLKGDDALTHTPPPAPDPRDPSDLLAQPAWVLIDGQRVNPTTGEILNPEERP</sequence>
<feature type="region of interest" description="Disordered" evidence="1">
    <location>
        <begin position="823"/>
        <end position="891"/>
    </location>
</feature>
<evidence type="ECO:0000313" key="4">
    <source>
        <dbReference type="Proteomes" id="UP001595698"/>
    </source>
</evidence>
<dbReference type="Gene3D" id="3.40.50.300">
    <property type="entry name" value="P-loop containing nucleotide triphosphate hydrolases"/>
    <property type="match status" value="1"/>
</dbReference>
<evidence type="ECO:0000313" key="3">
    <source>
        <dbReference type="EMBL" id="MFC3980192.1"/>
    </source>
</evidence>
<dbReference type="SUPFAM" id="SSF56747">
    <property type="entry name" value="Prim-pol domain"/>
    <property type="match status" value="1"/>
</dbReference>
<gene>
    <name evidence="3" type="ORF">ACFOYY_08685</name>
</gene>
<proteinExistence type="predicted"/>
<organism evidence="3 4">
    <name type="scientific">Streptosporangium jomthongense</name>
    <dbReference type="NCBI Taxonomy" id="1193683"/>
    <lineage>
        <taxon>Bacteria</taxon>
        <taxon>Bacillati</taxon>
        <taxon>Actinomycetota</taxon>
        <taxon>Actinomycetes</taxon>
        <taxon>Streptosporangiales</taxon>
        <taxon>Streptosporangiaceae</taxon>
        <taxon>Streptosporangium</taxon>
    </lineage>
</organism>
<dbReference type="Pfam" id="PF13481">
    <property type="entry name" value="AAA_25"/>
    <property type="match status" value="1"/>
</dbReference>
<dbReference type="Proteomes" id="UP001595698">
    <property type="component" value="Unassembled WGS sequence"/>
</dbReference>
<evidence type="ECO:0000259" key="2">
    <source>
        <dbReference type="Pfam" id="PF09250"/>
    </source>
</evidence>
<keyword evidence="4" id="KW-1185">Reference proteome</keyword>
<feature type="compositionally biased region" description="Polar residues" evidence="1">
    <location>
        <begin position="823"/>
        <end position="841"/>
    </location>
</feature>
<evidence type="ECO:0000256" key="1">
    <source>
        <dbReference type="SAM" id="MobiDB-lite"/>
    </source>
</evidence>
<protein>
    <submittedName>
        <fullName evidence="3">AAA family ATPase</fullName>
    </submittedName>
</protein>